<reference evidence="2 3" key="1">
    <citation type="journal article" date="2016" name="Nat. Commun.">
        <title>Thousands of microbial genomes shed light on interconnected biogeochemical processes in an aquifer system.</title>
        <authorList>
            <person name="Anantharaman K."/>
            <person name="Brown C.T."/>
            <person name="Hug L.A."/>
            <person name="Sharon I."/>
            <person name="Castelle C.J."/>
            <person name="Probst A.J."/>
            <person name="Thomas B.C."/>
            <person name="Singh A."/>
            <person name="Wilkins M.J."/>
            <person name="Karaoz U."/>
            <person name="Brodie E.L."/>
            <person name="Williams K.H."/>
            <person name="Hubbard S.S."/>
            <person name="Banfield J.F."/>
        </authorList>
    </citation>
    <scope>NUCLEOTIDE SEQUENCE [LARGE SCALE GENOMIC DNA]</scope>
</reference>
<name>A0A1F8B918_9BACT</name>
<dbReference type="PANTHER" id="PTHR34322:SF2">
    <property type="entry name" value="TRANSPOSASE IS200-LIKE DOMAIN-CONTAINING PROTEIN"/>
    <property type="match status" value="1"/>
</dbReference>
<dbReference type="AlphaFoldDB" id="A0A1F8B918"/>
<accession>A0A1F8B918</accession>
<evidence type="ECO:0000259" key="1">
    <source>
        <dbReference type="SMART" id="SM01321"/>
    </source>
</evidence>
<dbReference type="InterPro" id="IPR002686">
    <property type="entry name" value="Transposase_17"/>
</dbReference>
<dbReference type="GO" id="GO:0004803">
    <property type="term" value="F:transposase activity"/>
    <property type="evidence" value="ECO:0007669"/>
    <property type="project" value="InterPro"/>
</dbReference>
<proteinExistence type="predicted"/>
<evidence type="ECO:0000313" key="3">
    <source>
        <dbReference type="Proteomes" id="UP000176404"/>
    </source>
</evidence>
<dbReference type="PANTHER" id="PTHR34322">
    <property type="entry name" value="TRANSPOSASE, Y1_TNP DOMAIN-CONTAINING"/>
    <property type="match status" value="1"/>
</dbReference>
<dbReference type="Proteomes" id="UP000176404">
    <property type="component" value="Unassembled WGS sequence"/>
</dbReference>
<feature type="domain" description="Transposase IS200-like" evidence="1">
    <location>
        <begin position="9"/>
        <end position="154"/>
    </location>
</feature>
<dbReference type="InterPro" id="IPR036515">
    <property type="entry name" value="Transposase_17_sf"/>
</dbReference>
<organism evidence="2 3">
    <name type="scientific">Candidatus Woesebacteria bacterium RIFCSPLOWO2_01_FULL_39_10b</name>
    <dbReference type="NCBI Taxonomy" id="1802517"/>
    <lineage>
        <taxon>Bacteria</taxon>
        <taxon>Candidatus Woeseibacteriota</taxon>
    </lineage>
</organism>
<protein>
    <recommendedName>
        <fullName evidence="1">Transposase IS200-like domain-containing protein</fullName>
    </recommendedName>
</protein>
<dbReference type="Pfam" id="PF01797">
    <property type="entry name" value="Y1_Tnp"/>
    <property type="match status" value="1"/>
</dbReference>
<comment type="caution">
    <text evidence="2">The sequence shown here is derived from an EMBL/GenBank/DDBJ whole genome shotgun (WGS) entry which is preliminary data.</text>
</comment>
<dbReference type="EMBL" id="MGHD01000004">
    <property type="protein sequence ID" value="OGM60533.1"/>
    <property type="molecule type" value="Genomic_DNA"/>
</dbReference>
<dbReference type="SMART" id="SM01321">
    <property type="entry name" value="Y1_Tnp"/>
    <property type="match status" value="1"/>
</dbReference>
<sequence length="224" mass="26768">MNVRKTIFANGELYHIFNRGIEKHPVFTSKKEYERAVLTLDYYRFKNPSLRLSKTLILNLENREKFYTELRNLSDKLVEIVVYCLMPNHFHFVLKQRLDNGISRFVSNFANSYTRYFNTRHDKRTGALFQGIFKAVHIEDDDQLVHVARYIHINPAVSYVIEKDNLEKYEWSSYPEFLGLSKKEICDKDLVLKLFSSRKSFRKFVADQVDYARRLDKIKHLILE</sequence>
<gene>
    <name evidence="2" type="ORF">A2892_00740</name>
</gene>
<dbReference type="GO" id="GO:0006313">
    <property type="term" value="P:DNA transposition"/>
    <property type="evidence" value="ECO:0007669"/>
    <property type="project" value="InterPro"/>
</dbReference>
<dbReference type="SUPFAM" id="SSF143422">
    <property type="entry name" value="Transposase IS200-like"/>
    <property type="match status" value="1"/>
</dbReference>
<dbReference type="GO" id="GO:0003677">
    <property type="term" value="F:DNA binding"/>
    <property type="evidence" value="ECO:0007669"/>
    <property type="project" value="InterPro"/>
</dbReference>
<evidence type="ECO:0000313" key="2">
    <source>
        <dbReference type="EMBL" id="OGM60533.1"/>
    </source>
</evidence>
<dbReference type="Gene3D" id="3.30.70.1290">
    <property type="entry name" value="Transposase IS200-like"/>
    <property type="match status" value="1"/>
</dbReference>